<dbReference type="InterPro" id="IPR037464">
    <property type="entry name" value="Taspase1"/>
</dbReference>
<evidence type="ECO:0000313" key="3">
    <source>
        <dbReference type="Proteomes" id="UP001583172"/>
    </source>
</evidence>
<accession>A0ABR3V8E0</accession>
<dbReference type="CDD" id="cd04514">
    <property type="entry name" value="Taspase1_like"/>
    <property type="match status" value="1"/>
</dbReference>
<dbReference type="InterPro" id="IPR029055">
    <property type="entry name" value="Ntn_hydrolases_N"/>
</dbReference>
<reference evidence="2 3" key="1">
    <citation type="journal article" date="2024" name="Commun. Biol.">
        <title>Comparative genomic analysis of thermophilic fungi reveals convergent evolutionary adaptations and gene losses.</title>
        <authorList>
            <person name="Steindorff A.S."/>
            <person name="Aguilar-Pontes M.V."/>
            <person name="Robinson A.J."/>
            <person name="Andreopoulos B."/>
            <person name="LaButti K."/>
            <person name="Kuo A."/>
            <person name="Mondo S."/>
            <person name="Riley R."/>
            <person name="Otillar R."/>
            <person name="Haridas S."/>
            <person name="Lipzen A."/>
            <person name="Grimwood J."/>
            <person name="Schmutz J."/>
            <person name="Clum A."/>
            <person name="Reid I.D."/>
            <person name="Moisan M.C."/>
            <person name="Butler G."/>
            <person name="Nguyen T.T.M."/>
            <person name="Dewar K."/>
            <person name="Conant G."/>
            <person name="Drula E."/>
            <person name="Henrissat B."/>
            <person name="Hansel C."/>
            <person name="Singer S."/>
            <person name="Hutchinson M.I."/>
            <person name="de Vries R.P."/>
            <person name="Natvig D.O."/>
            <person name="Powell A.J."/>
            <person name="Tsang A."/>
            <person name="Grigoriev I.V."/>
        </authorList>
    </citation>
    <scope>NUCLEOTIDE SEQUENCE [LARGE SCALE GENOMIC DNA]</scope>
    <source>
        <strain evidence="2 3">CBS 620.91</strain>
    </source>
</reference>
<feature type="region of interest" description="Disordered" evidence="1">
    <location>
        <begin position="245"/>
        <end position="284"/>
    </location>
</feature>
<protein>
    <recommendedName>
        <fullName evidence="4">Asparaginase</fullName>
    </recommendedName>
</protein>
<dbReference type="Gene3D" id="3.60.20.30">
    <property type="entry name" value="(Glycosyl)asparaginase"/>
    <property type="match status" value="1"/>
</dbReference>
<proteinExistence type="predicted"/>
<evidence type="ECO:0000313" key="2">
    <source>
        <dbReference type="EMBL" id="KAL1837716.1"/>
    </source>
</evidence>
<dbReference type="Proteomes" id="UP001583172">
    <property type="component" value="Unassembled WGS sequence"/>
</dbReference>
<comment type="caution">
    <text evidence="2">The sequence shown here is derived from an EMBL/GenBank/DDBJ whole genome shotgun (WGS) entry which is preliminary data.</text>
</comment>
<evidence type="ECO:0008006" key="4">
    <source>
        <dbReference type="Google" id="ProtNLM"/>
    </source>
</evidence>
<name>A0ABR3V8E0_HUMIN</name>
<organism evidence="2 3">
    <name type="scientific">Humicola insolens</name>
    <name type="common">Soft-rot fungus</name>
    <dbReference type="NCBI Taxonomy" id="85995"/>
    <lineage>
        <taxon>Eukaryota</taxon>
        <taxon>Fungi</taxon>
        <taxon>Dikarya</taxon>
        <taxon>Ascomycota</taxon>
        <taxon>Pezizomycotina</taxon>
        <taxon>Sordariomycetes</taxon>
        <taxon>Sordariomycetidae</taxon>
        <taxon>Sordariales</taxon>
        <taxon>Chaetomiaceae</taxon>
        <taxon>Mycothermus</taxon>
    </lineage>
</organism>
<dbReference type="EMBL" id="JAZGSY010000269">
    <property type="protein sequence ID" value="KAL1837716.1"/>
    <property type="molecule type" value="Genomic_DNA"/>
</dbReference>
<feature type="region of interest" description="Disordered" evidence="1">
    <location>
        <begin position="200"/>
        <end position="231"/>
    </location>
</feature>
<keyword evidence="3" id="KW-1185">Reference proteome</keyword>
<evidence type="ECO:0000256" key="1">
    <source>
        <dbReference type="SAM" id="MobiDB-lite"/>
    </source>
</evidence>
<sequence>MSNNPPPPGSSLGADGVVDSLWSRVSKKKPVAAIFVHAGAGYHSAANEKLHLEACHAVRAARLGMAFLKAGATATQAVEAAIRVLEDREITNAGFGSNLNIEGIVECDATIVDHLGRSGACAAVAGVKNPISLAKKILDTSSKPLSLRRVPPNLLVGQGARNFAEEHAVQTVQNVFLVSKNAKDRYLRWSEDLKRAEAREVARRATTADQPIPDRRTPSPSLYDKAAHPAHAVQLRDHSTAILTGMWNEGQPDSPDRSGSPVVGFAPSGPADLPTSSRDTPEPPVALVRNPLCLLSAELQQRGTTSTRLGLADHTGLTVESPHHPFPDTPPLRQGDRATGYDDWVAVTPGTPGYVDLDEHAQLHPPNADEGAPTTDMITDTVGAIAIDYEGNIAAGSSSGGIGMKHRGRAGPAALVGVGTAVIPADPADEDGTSVAAVTSGTGEHMATTQASARCAERLFQGTRRGPGGRDLPEPDEHTILDSFIQQDFMNHPGVRGQPSSAAAIGVMAVKKDNHAAYVYFAHNTDSFALASMASTEKEPLCVMSRLGKQGGVAQGGRRVRLS</sequence>
<dbReference type="Pfam" id="PF01112">
    <property type="entry name" value="Asparaginase_2"/>
    <property type="match status" value="2"/>
</dbReference>
<dbReference type="PANTHER" id="PTHR10188">
    <property type="entry name" value="L-ASPARAGINASE"/>
    <property type="match status" value="1"/>
</dbReference>
<gene>
    <name evidence="2" type="ORF">VTJ49DRAFT_3491</name>
</gene>
<dbReference type="PANTHER" id="PTHR10188:SF8">
    <property type="entry name" value="THREONINE ASPARTASE 1"/>
    <property type="match status" value="1"/>
</dbReference>
<dbReference type="InterPro" id="IPR000246">
    <property type="entry name" value="Peptidase_T2"/>
</dbReference>
<dbReference type="SUPFAM" id="SSF56235">
    <property type="entry name" value="N-terminal nucleophile aminohydrolases (Ntn hydrolases)"/>
    <property type="match status" value="1"/>
</dbReference>